<sequence length="261" mass="27787">LASPRHQPLRNECQVGILLQLSNAAWEIPNRNVYNPKEQPLGFGLTSLEDGKWLVEQNERGHKVNFEFVASGSKAVGIPSANSGSVAGAIDYFSSQGLTVDSRLKPEISAPGGSFLPTYPTSEGGTSTLPASPLSTSQRTEAAPKFPAMPATRPTTSSPPAASPSLIMMEAALWHAGIVDAFKVITYKTSITPAVINLNDTDHFQGTHEIKIDNRGNETVEYNIVHDAGSTISTEPASDPVVAFPPIPYSSNEGEVATVKF</sequence>
<feature type="compositionally biased region" description="Low complexity" evidence="1">
    <location>
        <begin position="126"/>
        <end position="137"/>
    </location>
</feature>
<evidence type="ECO:0000313" key="2">
    <source>
        <dbReference type="EMBL" id="KAK1458687.1"/>
    </source>
</evidence>
<feature type="region of interest" description="Disordered" evidence="1">
    <location>
        <begin position="119"/>
        <end position="161"/>
    </location>
</feature>
<comment type="caution">
    <text evidence="2">The sequence shown here is derived from an EMBL/GenBank/DDBJ whole genome shotgun (WGS) entry which is preliminary data.</text>
</comment>
<proteinExistence type="predicted"/>
<evidence type="ECO:0000256" key="1">
    <source>
        <dbReference type="SAM" id="MobiDB-lite"/>
    </source>
</evidence>
<feature type="compositionally biased region" description="Low complexity" evidence="1">
    <location>
        <begin position="148"/>
        <end position="161"/>
    </location>
</feature>
<dbReference type="GO" id="GO:0006508">
    <property type="term" value="P:proteolysis"/>
    <property type="evidence" value="ECO:0007669"/>
    <property type="project" value="InterPro"/>
</dbReference>
<organism evidence="2 3">
    <name type="scientific">Colletotrichum cuscutae</name>
    <dbReference type="NCBI Taxonomy" id="1209917"/>
    <lineage>
        <taxon>Eukaryota</taxon>
        <taxon>Fungi</taxon>
        <taxon>Dikarya</taxon>
        <taxon>Ascomycota</taxon>
        <taxon>Pezizomycotina</taxon>
        <taxon>Sordariomycetes</taxon>
        <taxon>Hypocreomycetidae</taxon>
        <taxon>Glomerellales</taxon>
        <taxon>Glomerellaceae</taxon>
        <taxon>Colletotrichum</taxon>
        <taxon>Colletotrichum acutatum species complex</taxon>
    </lineage>
</organism>
<dbReference type="Gene3D" id="3.50.30.30">
    <property type="match status" value="1"/>
</dbReference>
<dbReference type="Gene3D" id="3.40.50.200">
    <property type="entry name" value="Peptidase S8/S53 domain"/>
    <property type="match status" value="1"/>
</dbReference>
<dbReference type="AlphaFoldDB" id="A0AAI9UMH9"/>
<name>A0AAI9UMH9_9PEZI</name>
<feature type="non-terminal residue" evidence="2">
    <location>
        <position position="1"/>
    </location>
</feature>
<dbReference type="InterPro" id="IPR036852">
    <property type="entry name" value="Peptidase_S8/S53_dom_sf"/>
</dbReference>
<dbReference type="EMBL" id="MPDP01000276">
    <property type="protein sequence ID" value="KAK1458687.1"/>
    <property type="molecule type" value="Genomic_DNA"/>
</dbReference>
<dbReference type="SUPFAM" id="SSF52743">
    <property type="entry name" value="Subtilisin-like"/>
    <property type="match status" value="1"/>
</dbReference>
<gene>
    <name evidence="2" type="ORF">CCUS01_09165</name>
</gene>
<evidence type="ECO:0000313" key="3">
    <source>
        <dbReference type="Proteomes" id="UP001239213"/>
    </source>
</evidence>
<keyword evidence="3" id="KW-1185">Reference proteome</keyword>
<accession>A0AAI9UMH9</accession>
<reference evidence="2" key="1">
    <citation type="submission" date="2016-11" db="EMBL/GenBank/DDBJ databases">
        <title>The genome sequence of Colletotrichum cuscutae.</title>
        <authorList>
            <person name="Baroncelli R."/>
        </authorList>
    </citation>
    <scope>NUCLEOTIDE SEQUENCE</scope>
    <source>
        <strain evidence="2">IMI 304802</strain>
    </source>
</reference>
<protein>
    <submittedName>
        <fullName evidence="2">Peptidase</fullName>
    </submittedName>
</protein>
<dbReference type="GO" id="GO:0004252">
    <property type="term" value="F:serine-type endopeptidase activity"/>
    <property type="evidence" value="ECO:0007669"/>
    <property type="project" value="InterPro"/>
</dbReference>
<dbReference type="Proteomes" id="UP001239213">
    <property type="component" value="Unassembled WGS sequence"/>
</dbReference>